<dbReference type="EMBL" id="CP064781">
    <property type="protein sequence ID" value="QRJ62366.1"/>
    <property type="molecule type" value="Genomic_DNA"/>
</dbReference>
<organism evidence="2 3">
    <name type="scientific">Azospira restricta</name>
    <dbReference type="NCBI Taxonomy" id="404405"/>
    <lineage>
        <taxon>Bacteria</taxon>
        <taxon>Pseudomonadati</taxon>
        <taxon>Pseudomonadota</taxon>
        <taxon>Betaproteobacteria</taxon>
        <taxon>Rhodocyclales</taxon>
        <taxon>Rhodocyclaceae</taxon>
        <taxon>Azospira</taxon>
    </lineage>
</organism>
<evidence type="ECO:0008006" key="4">
    <source>
        <dbReference type="Google" id="ProtNLM"/>
    </source>
</evidence>
<keyword evidence="1" id="KW-0472">Membrane</keyword>
<dbReference type="Proteomes" id="UP000663444">
    <property type="component" value="Chromosome"/>
</dbReference>
<dbReference type="KEGG" id="ares:IWH25_11240"/>
<feature type="transmembrane region" description="Helical" evidence="1">
    <location>
        <begin position="12"/>
        <end position="30"/>
    </location>
</feature>
<proteinExistence type="predicted"/>
<evidence type="ECO:0000313" key="3">
    <source>
        <dbReference type="Proteomes" id="UP000663444"/>
    </source>
</evidence>
<gene>
    <name evidence="2" type="ORF">IWH25_11240</name>
</gene>
<evidence type="ECO:0000256" key="1">
    <source>
        <dbReference type="SAM" id="Phobius"/>
    </source>
</evidence>
<keyword evidence="1" id="KW-1133">Transmembrane helix</keyword>
<dbReference type="RefSeq" id="WP_203385899.1">
    <property type="nucleotide sequence ID" value="NZ_CP064781.1"/>
</dbReference>
<protein>
    <recommendedName>
        <fullName evidence="4">Transmembrane protein</fullName>
    </recommendedName>
</protein>
<feature type="transmembrane region" description="Helical" evidence="1">
    <location>
        <begin position="42"/>
        <end position="61"/>
    </location>
</feature>
<accession>A0A974SLN6</accession>
<evidence type="ECO:0000313" key="2">
    <source>
        <dbReference type="EMBL" id="QRJ62366.1"/>
    </source>
</evidence>
<keyword evidence="3" id="KW-1185">Reference proteome</keyword>
<dbReference type="AlphaFoldDB" id="A0A974SLN6"/>
<name>A0A974SLN6_9RHOO</name>
<sequence length="72" mass="8357">MQRSTLSGQRLVVIFMVGCFLFNYPLLSLFDRARTLFDAPLVFVYLFAVWAALIALMAWVVERRERQDRGGN</sequence>
<keyword evidence="1" id="KW-0812">Transmembrane</keyword>
<reference evidence="2" key="1">
    <citation type="submission" date="2020-11" db="EMBL/GenBank/DDBJ databases">
        <title>Azospira restricta DSM 18626 genome sequence.</title>
        <authorList>
            <person name="Moe W.M."/>
        </authorList>
    </citation>
    <scope>NUCLEOTIDE SEQUENCE</scope>
    <source>
        <strain evidence="2">DSM 18626</strain>
    </source>
</reference>